<dbReference type="GO" id="GO:0008270">
    <property type="term" value="F:zinc ion binding"/>
    <property type="evidence" value="ECO:0007669"/>
    <property type="project" value="UniProtKB-KW"/>
</dbReference>
<proteinExistence type="predicted"/>
<dbReference type="Pfam" id="PF01485">
    <property type="entry name" value="IBR"/>
    <property type="match status" value="2"/>
</dbReference>
<evidence type="ECO:0000313" key="10">
    <source>
        <dbReference type="EMBL" id="EFI99955.1"/>
    </source>
</evidence>
<dbReference type="STRING" id="578458.D8PV29"/>
<dbReference type="HOGENOM" id="CLU_004235_3_1_1"/>
<evidence type="ECO:0000256" key="5">
    <source>
        <dbReference type="ARBA" id="ARBA00022737"/>
    </source>
</evidence>
<dbReference type="SMART" id="SM00184">
    <property type="entry name" value="RING"/>
    <property type="match status" value="1"/>
</dbReference>
<dbReference type="PANTHER" id="PTHR11685">
    <property type="entry name" value="RBR FAMILY RING FINGER AND IBR DOMAIN-CONTAINING"/>
    <property type="match status" value="1"/>
</dbReference>
<dbReference type="InterPro" id="IPR031127">
    <property type="entry name" value="E3_UB_ligase_RBR"/>
</dbReference>
<keyword evidence="6" id="KW-0863">Zinc-finger</keyword>
<keyword evidence="8" id="KW-0862">Zinc</keyword>
<dbReference type="InterPro" id="IPR017907">
    <property type="entry name" value="Znf_RING_CS"/>
</dbReference>
<dbReference type="Gene3D" id="3.30.40.10">
    <property type="entry name" value="Zinc/RING finger domain, C3HC4 (zinc finger)"/>
    <property type="match status" value="1"/>
</dbReference>
<evidence type="ECO:0000256" key="1">
    <source>
        <dbReference type="ARBA" id="ARBA00001798"/>
    </source>
</evidence>
<dbReference type="EC" id="2.3.2.31" evidence="2"/>
<dbReference type="SUPFAM" id="SSF57850">
    <property type="entry name" value="RING/U-box"/>
    <property type="match status" value="2"/>
</dbReference>
<keyword evidence="11" id="KW-1185">Reference proteome</keyword>
<evidence type="ECO:0000256" key="3">
    <source>
        <dbReference type="ARBA" id="ARBA00022679"/>
    </source>
</evidence>
<accession>D8PV29</accession>
<keyword evidence="4" id="KW-0479">Metal-binding</keyword>
<dbReference type="Gene3D" id="1.20.120.1750">
    <property type="match status" value="1"/>
</dbReference>
<dbReference type="SMART" id="SM00647">
    <property type="entry name" value="IBR"/>
    <property type="match status" value="2"/>
</dbReference>
<name>D8PV29_SCHCM</name>
<feature type="domain" description="RING-type" evidence="9">
    <location>
        <begin position="242"/>
        <end position="435"/>
    </location>
</feature>
<keyword evidence="7" id="KW-0833">Ubl conjugation pathway</keyword>
<evidence type="ECO:0000256" key="2">
    <source>
        <dbReference type="ARBA" id="ARBA00012251"/>
    </source>
</evidence>
<dbReference type="InterPro" id="IPR001841">
    <property type="entry name" value="Znf_RING"/>
</dbReference>
<dbReference type="GO" id="GO:0061630">
    <property type="term" value="F:ubiquitin protein ligase activity"/>
    <property type="evidence" value="ECO:0007669"/>
    <property type="project" value="UniProtKB-EC"/>
</dbReference>
<dbReference type="InParanoid" id="D8PV29"/>
<dbReference type="GO" id="GO:0016567">
    <property type="term" value="P:protein ubiquitination"/>
    <property type="evidence" value="ECO:0007669"/>
    <property type="project" value="InterPro"/>
</dbReference>
<evidence type="ECO:0000256" key="8">
    <source>
        <dbReference type="ARBA" id="ARBA00022833"/>
    </source>
</evidence>
<dbReference type="Proteomes" id="UP000007431">
    <property type="component" value="Unassembled WGS sequence"/>
</dbReference>
<dbReference type="InterPro" id="IPR013083">
    <property type="entry name" value="Znf_RING/FYVE/PHD"/>
</dbReference>
<dbReference type="PROSITE" id="PS51873">
    <property type="entry name" value="TRIAD"/>
    <property type="match status" value="1"/>
</dbReference>
<evidence type="ECO:0000256" key="7">
    <source>
        <dbReference type="ARBA" id="ARBA00022786"/>
    </source>
</evidence>
<dbReference type="CDD" id="cd16449">
    <property type="entry name" value="RING-HC"/>
    <property type="match status" value="1"/>
</dbReference>
<sequence>MVQVRVAFDDGDAAERARISLDGQRRFSWNWHWPLYTRLDEPVQYKLSIPVRQYNVQKRQWDELAGSGAAASLRIDAPRHPGRPHVFIQISGKEKEAVGQLKVRAEDLARGQVLAAWAVGLTERFLDGVAERTGTFILRDARTRALKAFGEPAAVLAAREQIQEEEDRLAALEISIPVKPAVVAYFLRQGIPALKEELGEENVKLDGPRARCHVVVRGGEAARRAVERHIIDSATYRPSAAVDATCPVCYMEPSAPFRLGCGHIYCTACAKHLLSSATENKTFPLLCIGEDATCGLFDAAFTAHIERNPDRLKYCRTAACEQVYATDGEQQFLSCPSCFATVCTGCNEGAHVGRTCRENARDVQRKHDEKLNDALIAEQNFKRCPSCQVLVEKTEGCNHISCRCGAHFCWRCTRVFPRDEIYNHMTEAHGGIYEDVRPAQAPQRAPPPQYPVPPRPREFEYDAVDVMEQHRILRDIAQRREVAQRRTIEERNRQARQTEAAQYQREAYINRQWQMEAQRLEIEQRQREEAQRRNSGWGCTVM</sequence>
<dbReference type="InterPro" id="IPR044066">
    <property type="entry name" value="TRIAD_supradom"/>
</dbReference>
<dbReference type="AlphaFoldDB" id="D8PV29"/>
<dbReference type="eggNOG" id="KOG1812">
    <property type="taxonomic scope" value="Eukaryota"/>
</dbReference>
<dbReference type="OMA" id="FARTHAF"/>
<keyword evidence="3" id="KW-0808">Transferase</keyword>
<dbReference type="PROSITE" id="PS00518">
    <property type="entry name" value="ZF_RING_1"/>
    <property type="match status" value="1"/>
</dbReference>
<dbReference type="EMBL" id="GL377303">
    <property type="protein sequence ID" value="EFI99955.1"/>
    <property type="molecule type" value="Genomic_DNA"/>
</dbReference>
<evidence type="ECO:0000259" key="9">
    <source>
        <dbReference type="PROSITE" id="PS51873"/>
    </source>
</evidence>
<gene>
    <name evidence="10" type="ORF">SCHCODRAFT_51183</name>
</gene>
<organism evidence="11">
    <name type="scientific">Schizophyllum commune (strain H4-8 / FGSC 9210)</name>
    <name type="common">Split gill fungus</name>
    <dbReference type="NCBI Taxonomy" id="578458"/>
    <lineage>
        <taxon>Eukaryota</taxon>
        <taxon>Fungi</taxon>
        <taxon>Dikarya</taxon>
        <taxon>Basidiomycota</taxon>
        <taxon>Agaricomycotina</taxon>
        <taxon>Agaricomycetes</taxon>
        <taxon>Agaricomycetidae</taxon>
        <taxon>Agaricales</taxon>
        <taxon>Schizophyllaceae</taxon>
        <taxon>Schizophyllum</taxon>
    </lineage>
</organism>
<dbReference type="InterPro" id="IPR002867">
    <property type="entry name" value="IBR_dom"/>
</dbReference>
<comment type="catalytic activity">
    <reaction evidence="1">
        <text>[E2 ubiquitin-conjugating enzyme]-S-ubiquitinyl-L-cysteine + [acceptor protein]-L-lysine = [E2 ubiquitin-conjugating enzyme]-L-cysteine + [acceptor protein]-N(6)-ubiquitinyl-L-lysine.</text>
        <dbReference type="EC" id="2.3.2.31"/>
    </reaction>
</comment>
<evidence type="ECO:0000256" key="4">
    <source>
        <dbReference type="ARBA" id="ARBA00022723"/>
    </source>
</evidence>
<dbReference type="CDD" id="cd20335">
    <property type="entry name" value="BRcat_RBR"/>
    <property type="match status" value="1"/>
</dbReference>
<dbReference type="VEuPathDB" id="FungiDB:SCHCODRAFT_02608117"/>
<keyword evidence="5" id="KW-0677">Repeat</keyword>
<evidence type="ECO:0000256" key="6">
    <source>
        <dbReference type="ARBA" id="ARBA00022771"/>
    </source>
</evidence>
<reference evidence="10 11" key="1">
    <citation type="journal article" date="2010" name="Nat. Biotechnol.">
        <title>Genome sequence of the model mushroom Schizophyllum commune.</title>
        <authorList>
            <person name="Ohm R.A."/>
            <person name="de Jong J.F."/>
            <person name="Lugones L.G."/>
            <person name="Aerts A."/>
            <person name="Kothe E."/>
            <person name="Stajich J.E."/>
            <person name="de Vries R.P."/>
            <person name="Record E."/>
            <person name="Levasseur A."/>
            <person name="Baker S.E."/>
            <person name="Bartholomew K.A."/>
            <person name="Coutinho P.M."/>
            <person name="Erdmann S."/>
            <person name="Fowler T.J."/>
            <person name="Gathman A.C."/>
            <person name="Lombard V."/>
            <person name="Henrissat B."/>
            <person name="Knabe N."/>
            <person name="Kuees U."/>
            <person name="Lilly W.W."/>
            <person name="Lindquist E."/>
            <person name="Lucas S."/>
            <person name="Magnuson J.K."/>
            <person name="Piumi F."/>
            <person name="Raudaskoski M."/>
            <person name="Salamov A."/>
            <person name="Schmutz J."/>
            <person name="Schwarze F.W.M.R."/>
            <person name="vanKuyk P.A."/>
            <person name="Horton J.S."/>
            <person name="Grigoriev I.V."/>
            <person name="Woesten H.A.B."/>
        </authorList>
    </citation>
    <scope>NUCLEOTIDE SEQUENCE [LARGE SCALE GENOMIC DNA]</scope>
    <source>
        <strain evidence="11">H4-8 / FGSC 9210</strain>
    </source>
</reference>
<evidence type="ECO:0000313" key="11">
    <source>
        <dbReference type="Proteomes" id="UP000007431"/>
    </source>
</evidence>
<protein>
    <recommendedName>
        <fullName evidence="2">RBR-type E3 ubiquitin transferase</fullName>
        <ecNumber evidence="2">2.3.2.31</ecNumber>
    </recommendedName>
</protein>